<dbReference type="PIRSF" id="PIRSF000126">
    <property type="entry name" value="11-beta-HSD1"/>
    <property type="match status" value="1"/>
</dbReference>
<dbReference type="PANTHER" id="PTHR42901">
    <property type="entry name" value="ALCOHOL DEHYDROGENASE"/>
    <property type="match status" value="1"/>
</dbReference>
<dbReference type="AlphaFoldDB" id="A0A1E4TJR7"/>
<dbReference type="PRINTS" id="PR00081">
    <property type="entry name" value="GDHRDH"/>
</dbReference>
<dbReference type="Proteomes" id="UP000095023">
    <property type="component" value="Unassembled WGS sequence"/>
</dbReference>
<dbReference type="InterPro" id="IPR020904">
    <property type="entry name" value="Sc_DH/Rdtase_CS"/>
</dbReference>
<dbReference type="InterPro" id="IPR036291">
    <property type="entry name" value="NAD(P)-bd_dom_sf"/>
</dbReference>
<evidence type="ECO:0008006" key="7">
    <source>
        <dbReference type="Google" id="ProtNLM"/>
    </source>
</evidence>
<protein>
    <recommendedName>
        <fullName evidence="7">NAD(P)-binding protein</fullName>
    </recommendedName>
</protein>
<dbReference type="PROSITE" id="PS00061">
    <property type="entry name" value="ADH_SHORT"/>
    <property type="match status" value="1"/>
</dbReference>
<dbReference type="PRINTS" id="PR00080">
    <property type="entry name" value="SDRFAMILY"/>
</dbReference>
<dbReference type="Gene3D" id="3.40.50.720">
    <property type="entry name" value="NAD(P)-binding Rossmann-like Domain"/>
    <property type="match status" value="1"/>
</dbReference>
<dbReference type="GO" id="GO:0031132">
    <property type="term" value="F:serine 3-dehydrogenase activity"/>
    <property type="evidence" value="ECO:0007669"/>
    <property type="project" value="EnsemblFungi"/>
</dbReference>
<dbReference type="OrthoDB" id="6251714at2759"/>
<dbReference type="Pfam" id="PF00106">
    <property type="entry name" value="adh_short"/>
    <property type="match status" value="1"/>
</dbReference>
<name>A0A1E4TJR7_9ASCO</name>
<dbReference type="GO" id="GO:0004090">
    <property type="term" value="F:carbonyl reductase (NADPH) activity"/>
    <property type="evidence" value="ECO:0007669"/>
    <property type="project" value="EnsemblFungi"/>
</dbReference>
<proteinExistence type="inferred from homology"/>
<dbReference type="EMBL" id="KV453841">
    <property type="protein sequence ID" value="ODV92024.1"/>
    <property type="molecule type" value="Genomic_DNA"/>
</dbReference>
<dbReference type="GO" id="GO:0052588">
    <property type="term" value="F:diacetyl reductase ((S)-acetoin forming) (NAD+) activity"/>
    <property type="evidence" value="ECO:0007669"/>
    <property type="project" value="EnsemblFungi"/>
</dbReference>
<evidence type="ECO:0000256" key="2">
    <source>
        <dbReference type="ARBA" id="ARBA00022857"/>
    </source>
</evidence>
<accession>A0A1E4TJR7</accession>
<dbReference type="SUPFAM" id="SSF51735">
    <property type="entry name" value="NAD(P)-binding Rossmann-fold domains"/>
    <property type="match status" value="1"/>
</dbReference>
<keyword evidence="3" id="KW-0560">Oxidoreductase</keyword>
<evidence type="ECO:0000313" key="6">
    <source>
        <dbReference type="Proteomes" id="UP000095023"/>
    </source>
</evidence>
<evidence type="ECO:0000256" key="3">
    <source>
        <dbReference type="ARBA" id="ARBA00023002"/>
    </source>
</evidence>
<comment type="similarity">
    <text evidence="1 4">Belongs to the short-chain dehydrogenases/reductases (SDR) family.</text>
</comment>
<evidence type="ECO:0000313" key="5">
    <source>
        <dbReference type="EMBL" id="ODV92024.1"/>
    </source>
</evidence>
<dbReference type="GO" id="GO:0045149">
    <property type="term" value="P:acetoin metabolic process"/>
    <property type="evidence" value="ECO:0007669"/>
    <property type="project" value="EnsemblFungi"/>
</dbReference>
<reference evidence="6" key="1">
    <citation type="submission" date="2016-02" db="EMBL/GenBank/DDBJ databases">
        <title>Comparative genomics of biotechnologically important yeasts.</title>
        <authorList>
            <consortium name="DOE Joint Genome Institute"/>
            <person name="Riley R."/>
            <person name="Haridas S."/>
            <person name="Wolfe K.H."/>
            <person name="Lopes M.R."/>
            <person name="Hittinger C.T."/>
            <person name="Goker M."/>
            <person name="Salamov A."/>
            <person name="Wisecaver J."/>
            <person name="Long T.M."/>
            <person name="Aerts A.L."/>
            <person name="Barry K."/>
            <person name="Choi C."/>
            <person name="Clum A."/>
            <person name="Coughlan A.Y."/>
            <person name="Deshpande S."/>
            <person name="Douglass A.P."/>
            <person name="Hanson S.J."/>
            <person name="Klenk H.-P."/>
            <person name="Labutti K."/>
            <person name="Lapidus A."/>
            <person name="Lindquist E."/>
            <person name="Lipzen A."/>
            <person name="Meier-Kolthoff J.P."/>
            <person name="Ohm R.A."/>
            <person name="Otillar R.P."/>
            <person name="Pangilinan J."/>
            <person name="Peng Y."/>
            <person name="Rokas A."/>
            <person name="Rosa C.A."/>
            <person name="Scheuner C."/>
            <person name="Sibirny A.A."/>
            <person name="Slot J.C."/>
            <person name="Stielow J.B."/>
            <person name="Sun H."/>
            <person name="Kurtzman C.P."/>
            <person name="Blackwell M."/>
            <person name="Jeffries T.W."/>
            <person name="Grigoriev I.V."/>
        </authorList>
    </citation>
    <scope>NUCLEOTIDE SEQUENCE [LARGE SCALE GENOMIC DNA]</scope>
    <source>
        <strain evidence="6">NRRL Y-17796</strain>
    </source>
</reference>
<keyword evidence="2" id="KW-0521">NADP</keyword>
<dbReference type="PANTHER" id="PTHR42901:SF1">
    <property type="entry name" value="ALCOHOL DEHYDROGENASE"/>
    <property type="match status" value="1"/>
</dbReference>
<keyword evidence="6" id="KW-1185">Reference proteome</keyword>
<dbReference type="InterPro" id="IPR002347">
    <property type="entry name" value="SDR_fam"/>
</dbReference>
<organism evidence="5 6">
    <name type="scientific">Tortispora caseinolytica NRRL Y-17796</name>
    <dbReference type="NCBI Taxonomy" id="767744"/>
    <lineage>
        <taxon>Eukaryota</taxon>
        <taxon>Fungi</taxon>
        <taxon>Dikarya</taxon>
        <taxon>Ascomycota</taxon>
        <taxon>Saccharomycotina</taxon>
        <taxon>Trigonopsidomycetes</taxon>
        <taxon>Trigonopsidales</taxon>
        <taxon>Trigonopsidaceae</taxon>
        <taxon>Tortispora</taxon>
    </lineage>
</organism>
<evidence type="ECO:0000256" key="1">
    <source>
        <dbReference type="ARBA" id="ARBA00006484"/>
    </source>
</evidence>
<gene>
    <name evidence="5" type="ORF">CANCADRAFT_30293</name>
</gene>
<evidence type="ECO:0000256" key="4">
    <source>
        <dbReference type="RuleBase" id="RU000363"/>
    </source>
</evidence>
<dbReference type="FunFam" id="3.40.50.720:FF:000047">
    <property type="entry name" value="NADP-dependent L-serine/L-allo-threonine dehydrogenase"/>
    <property type="match status" value="1"/>
</dbReference>
<sequence length="269" mass="29272">MSSFNSAAADRLSGKTVLITGASAGIGEATAKEFAVTSNGNIKLVLTARRVDRLNKLRDELKDKFPNIQVHTGALDMTKTGDIPVFVENLPKEFSEVDVLVNNAGMVFGVEKVGEVQAADIDVMFATNVIGLIALTQAVIKGMRARNRGDIINLGSIAGLDPYPGGSIYCATKAAIRSFTESLRKESIDTRIRVMEVDPGQVETEFSIVRFRGDTEKAKKVYEGAEPLVARDIAEYIVFIASRRENTVFANALIFPNHQASARDVYKKN</sequence>